<accession>A0AAW1NLJ1</accession>
<dbReference type="GO" id="GO:0005509">
    <property type="term" value="F:calcium ion binding"/>
    <property type="evidence" value="ECO:0007669"/>
    <property type="project" value="InterPro"/>
</dbReference>
<gene>
    <name evidence="3" type="ORF">WJX73_010784</name>
</gene>
<dbReference type="EMBL" id="JALJOQ010000305">
    <property type="protein sequence ID" value="KAK9785430.1"/>
    <property type="molecule type" value="Genomic_DNA"/>
</dbReference>
<reference evidence="3 4" key="1">
    <citation type="journal article" date="2024" name="Nat. Commun.">
        <title>Phylogenomics reveals the evolutionary origins of lichenization in chlorophyte algae.</title>
        <authorList>
            <person name="Puginier C."/>
            <person name="Libourel C."/>
            <person name="Otte J."/>
            <person name="Skaloud P."/>
            <person name="Haon M."/>
            <person name="Grisel S."/>
            <person name="Petersen M."/>
            <person name="Berrin J.G."/>
            <person name="Delaux P.M."/>
            <person name="Dal Grande F."/>
            <person name="Keller J."/>
        </authorList>
    </citation>
    <scope>NUCLEOTIDE SEQUENCE [LARGE SCALE GENOMIC DNA]</scope>
    <source>
        <strain evidence="3 4">SAG 2036</strain>
    </source>
</reference>
<dbReference type="Proteomes" id="UP001465755">
    <property type="component" value="Unassembled WGS sequence"/>
</dbReference>
<comment type="caution">
    <text evidence="3">The sequence shown here is derived from an EMBL/GenBank/DDBJ whole genome shotgun (WGS) entry which is preliminary data.</text>
</comment>
<evidence type="ECO:0000256" key="1">
    <source>
        <dbReference type="ARBA" id="ARBA00022737"/>
    </source>
</evidence>
<dbReference type="InterPro" id="IPR050230">
    <property type="entry name" value="CALM/Myosin/TropC-like"/>
</dbReference>
<evidence type="ECO:0000313" key="4">
    <source>
        <dbReference type="Proteomes" id="UP001465755"/>
    </source>
</evidence>
<dbReference type="InterPro" id="IPR002048">
    <property type="entry name" value="EF_hand_dom"/>
</dbReference>
<evidence type="ECO:0000259" key="2">
    <source>
        <dbReference type="PROSITE" id="PS50222"/>
    </source>
</evidence>
<dbReference type="GO" id="GO:0016460">
    <property type="term" value="C:myosin II complex"/>
    <property type="evidence" value="ECO:0007669"/>
    <property type="project" value="TreeGrafter"/>
</dbReference>
<keyword evidence="4" id="KW-1185">Reference proteome</keyword>
<protein>
    <recommendedName>
        <fullName evidence="2">EF-hand domain-containing protein</fullName>
    </recommendedName>
</protein>
<proteinExistence type="predicted"/>
<organism evidence="3 4">
    <name type="scientific">Symbiochloris irregularis</name>
    <dbReference type="NCBI Taxonomy" id="706552"/>
    <lineage>
        <taxon>Eukaryota</taxon>
        <taxon>Viridiplantae</taxon>
        <taxon>Chlorophyta</taxon>
        <taxon>core chlorophytes</taxon>
        <taxon>Trebouxiophyceae</taxon>
        <taxon>Trebouxiales</taxon>
        <taxon>Trebouxiaceae</taxon>
        <taxon>Symbiochloris</taxon>
    </lineage>
</organism>
<sequence length="159" mass="17564">MTEFGEADTESFRRLFAQHDKHSSGLVAIQDVHAILRSLDARITRAEVHGVQKELDPDGSGSFTLGQFLAVVPVRMQDRDVEEELSNAFEAFDKGGKGLVDAKQLRELLTTLSDKLTDQEADIMFKEAGIGKKQYIDYKGFVGLVMGPLGVAIHEQRTA</sequence>
<keyword evidence="1" id="KW-0677">Repeat</keyword>
<dbReference type="InterPro" id="IPR011992">
    <property type="entry name" value="EF-hand-dom_pair"/>
</dbReference>
<feature type="domain" description="EF-hand" evidence="2">
    <location>
        <begin position="80"/>
        <end position="115"/>
    </location>
</feature>
<dbReference type="Pfam" id="PF13499">
    <property type="entry name" value="EF-hand_7"/>
    <property type="match status" value="1"/>
</dbReference>
<dbReference type="FunFam" id="1.10.238.10:FF:000001">
    <property type="entry name" value="Calmodulin 1"/>
    <property type="match status" value="1"/>
</dbReference>
<dbReference type="SUPFAM" id="SSF47473">
    <property type="entry name" value="EF-hand"/>
    <property type="match status" value="1"/>
</dbReference>
<dbReference type="PANTHER" id="PTHR23048">
    <property type="entry name" value="MYOSIN LIGHT CHAIN 1, 3"/>
    <property type="match status" value="1"/>
</dbReference>
<evidence type="ECO:0000313" key="3">
    <source>
        <dbReference type="EMBL" id="KAK9785430.1"/>
    </source>
</evidence>
<dbReference type="AlphaFoldDB" id="A0AAW1NLJ1"/>
<name>A0AAW1NLJ1_9CHLO</name>
<dbReference type="Gene3D" id="1.10.238.10">
    <property type="entry name" value="EF-hand"/>
    <property type="match status" value="1"/>
</dbReference>
<dbReference type="PROSITE" id="PS50222">
    <property type="entry name" value="EF_HAND_2"/>
    <property type="match status" value="1"/>
</dbReference>
<dbReference type="PANTHER" id="PTHR23048:SF0">
    <property type="entry name" value="CALMODULIN LIKE 3"/>
    <property type="match status" value="1"/>
</dbReference>